<evidence type="ECO:0000313" key="2">
    <source>
        <dbReference type="EMBL" id="SDL24536.1"/>
    </source>
</evidence>
<name>A0A1G9IHJ9_9FIRM</name>
<sequence length="79" mass="9150">MKCPYCGIDYNSNISFDAHIQNCFYRDNPIKKQENKVEETPAYEAMKYKELKGLAKSKGINTNKMKKEDLIQAIKELEG</sequence>
<evidence type="ECO:0000313" key="3">
    <source>
        <dbReference type="Proteomes" id="UP000198718"/>
    </source>
</evidence>
<reference evidence="2 3" key="1">
    <citation type="submission" date="2016-10" db="EMBL/GenBank/DDBJ databases">
        <authorList>
            <person name="de Groot N.N."/>
        </authorList>
    </citation>
    <scope>NUCLEOTIDE SEQUENCE [LARGE SCALE GENOMIC DNA]</scope>
    <source>
        <strain evidence="2 3">DSM 18346</strain>
    </source>
</reference>
<dbReference type="EMBL" id="FNFP01000011">
    <property type="protein sequence ID" value="SDL24536.1"/>
    <property type="molecule type" value="Genomic_DNA"/>
</dbReference>
<dbReference type="AlphaFoldDB" id="A0A1G9IHJ9"/>
<proteinExistence type="predicted"/>
<dbReference type="GO" id="GO:0006353">
    <property type="term" value="P:DNA-templated transcription termination"/>
    <property type="evidence" value="ECO:0007669"/>
    <property type="project" value="InterPro"/>
</dbReference>
<dbReference type="InterPro" id="IPR011112">
    <property type="entry name" value="Rho-like_N"/>
</dbReference>
<dbReference type="STRING" id="393762.SAMN05660472_02871"/>
<evidence type="ECO:0000259" key="1">
    <source>
        <dbReference type="Pfam" id="PF07498"/>
    </source>
</evidence>
<dbReference type="Proteomes" id="UP000198718">
    <property type="component" value="Unassembled WGS sequence"/>
</dbReference>
<dbReference type="RefSeq" id="WP_176762198.1">
    <property type="nucleotide sequence ID" value="NZ_FNFP01000011.1"/>
</dbReference>
<organism evidence="2 3">
    <name type="scientific">Natronincola ferrireducens</name>
    <dbReference type="NCBI Taxonomy" id="393762"/>
    <lineage>
        <taxon>Bacteria</taxon>
        <taxon>Bacillati</taxon>
        <taxon>Bacillota</taxon>
        <taxon>Clostridia</taxon>
        <taxon>Peptostreptococcales</taxon>
        <taxon>Natronincolaceae</taxon>
        <taxon>Natronincola</taxon>
    </lineage>
</organism>
<keyword evidence="3" id="KW-1185">Reference proteome</keyword>
<accession>A0A1G9IHJ9</accession>
<feature type="domain" description="Rho termination factor-like N-terminal" evidence="1">
    <location>
        <begin position="44"/>
        <end position="76"/>
    </location>
</feature>
<protein>
    <submittedName>
        <fullName evidence="2">Rho termination factor, N-terminal domain</fullName>
    </submittedName>
</protein>
<dbReference type="Pfam" id="PF07498">
    <property type="entry name" value="Rho_N"/>
    <property type="match status" value="1"/>
</dbReference>
<gene>
    <name evidence="2" type="ORF">SAMN05660472_02871</name>
</gene>